<dbReference type="FunCoup" id="A0A7R8YKN2">
    <property type="interactions" value="2"/>
</dbReference>
<dbReference type="PANTHER" id="PTHR10380">
    <property type="entry name" value="CUTICLE PROTEIN"/>
    <property type="match status" value="1"/>
</dbReference>
<reference evidence="3 4" key="1">
    <citation type="submission" date="2020-11" db="EMBL/GenBank/DDBJ databases">
        <authorList>
            <person name="Wallbank WR R."/>
            <person name="Pardo Diaz C."/>
            <person name="Kozak K."/>
            <person name="Martin S."/>
            <person name="Jiggins C."/>
            <person name="Moest M."/>
            <person name="Warren A I."/>
            <person name="Generalovic N T."/>
            <person name="Byers J.R.P. K."/>
            <person name="Montejo-Kovacevich G."/>
            <person name="Yen C E."/>
        </authorList>
    </citation>
    <scope>NUCLEOTIDE SEQUENCE [LARGE SCALE GENOMIC DNA]</scope>
</reference>
<dbReference type="OrthoDB" id="8037455at2759"/>
<evidence type="ECO:0000256" key="1">
    <source>
        <dbReference type="PROSITE-ProRule" id="PRU00497"/>
    </source>
</evidence>
<sequence length="228" mass="26317">MIGKQIFTLTILVGWMACCYAAPAPVEDGKYHPENDNSGRYIPSDEGKYVHKTYPYVHVHDNRELGIYHHIHIPYDGGYGPYNGTNIPYIHDEHGAYSQEHATTTRRPTPTTTERPRIRYLDEGKWRIIRQEELKRQHKYDYLYLTENGIYAEEQAKLRDDKNRATGTSGKGYYEYTGDDGKLYQVHYTVGEEGFVPMADHIPTTPPAIQRALDYVAAQERGSALRRF</sequence>
<feature type="chain" id="PRO_5030891395" evidence="2">
    <location>
        <begin position="22"/>
        <end position="228"/>
    </location>
</feature>
<dbReference type="InterPro" id="IPR050468">
    <property type="entry name" value="Cuticle_Struct_Prot"/>
</dbReference>
<evidence type="ECO:0000313" key="3">
    <source>
        <dbReference type="EMBL" id="CAD7076725.1"/>
    </source>
</evidence>
<dbReference type="Proteomes" id="UP000594454">
    <property type="component" value="Chromosome 1"/>
</dbReference>
<dbReference type="InterPro" id="IPR000618">
    <property type="entry name" value="Insect_cuticle"/>
</dbReference>
<dbReference type="Pfam" id="PF00379">
    <property type="entry name" value="Chitin_bind_4"/>
    <property type="match status" value="1"/>
</dbReference>
<evidence type="ECO:0000313" key="4">
    <source>
        <dbReference type="Proteomes" id="UP000594454"/>
    </source>
</evidence>
<keyword evidence="1" id="KW-0193">Cuticle</keyword>
<dbReference type="InParanoid" id="A0A7R8YKN2"/>
<keyword evidence="2" id="KW-0732">Signal</keyword>
<proteinExistence type="predicted"/>
<dbReference type="GO" id="GO:0008010">
    <property type="term" value="F:structural constituent of chitin-based larval cuticle"/>
    <property type="evidence" value="ECO:0007669"/>
    <property type="project" value="TreeGrafter"/>
</dbReference>
<dbReference type="GO" id="GO:0062129">
    <property type="term" value="C:chitin-based extracellular matrix"/>
    <property type="evidence" value="ECO:0007669"/>
    <property type="project" value="TreeGrafter"/>
</dbReference>
<feature type="signal peptide" evidence="2">
    <location>
        <begin position="1"/>
        <end position="21"/>
    </location>
</feature>
<keyword evidence="4" id="KW-1185">Reference proteome</keyword>
<evidence type="ECO:0000256" key="2">
    <source>
        <dbReference type="SAM" id="SignalP"/>
    </source>
</evidence>
<dbReference type="PROSITE" id="PS51257">
    <property type="entry name" value="PROKAR_LIPOPROTEIN"/>
    <property type="match status" value="1"/>
</dbReference>
<protein>
    <submittedName>
        <fullName evidence="3">Uncharacterized protein</fullName>
    </submittedName>
</protein>
<dbReference type="AlphaFoldDB" id="A0A7R8YKN2"/>
<dbReference type="PANTHER" id="PTHR10380:SF200">
    <property type="entry name" value="CUTICULAR PROTEIN 49AB-RELATED"/>
    <property type="match status" value="1"/>
</dbReference>
<name>A0A7R8YKN2_HERIL</name>
<accession>A0A7R8YKN2</accession>
<organism evidence="3 4">
    <name type="scientific">Hermetia illucens</name>
    <name type="common">Black soldier fly</name>
    <dbReference type="NCBI Taxonomy" id="343691"/>
    <lineage>
        <taxon>Eukaryota</taxon>
        <taxon>Metazoa</taxon>
        <taxon>Ecdysozoa</taxon>
        <taxon>Arthropoda</taxon>
        <taxon>Hexapoda</taxon>
        <taxon>Insecta</taxon>
        <taxon>Pterygota</taxon>
        <taxon>Neoptera</taxon>
        <taxon>Endopterygota</taxon>
        <taxon>Diptera</taxon>
        <taxon>Brachycera</taxon>
        <taxon>Stratiomyomorpha</taxon>
        <taxon>Stratiomyidae</taxon>
        <taxon>Hermetiinae</taxon>
        <taxon>Hermetia</taxon>
    </lineage>
</organism>
<dbReference type="PROSITE" id="PS51155">
    <property type="entry name" value="CHIT_BIND_RR_2"/>
    <property type="match status" value="1"/>
</dbReference>
<gene>
    <name evidence="3" type="ORF">HERILL_LOCUS124</name>
</gene>
<dbReference type="EMBL" id="LR899009">
    <property type="protein sequence ID" value="CAD7076725.1"/>
    <property type="molecule type" value="Genomic_DNA"/>
</dbReference>